<evidence type="ECO:0000313" key="1">
    <source>
        <dbReference type="EMBL" id="TGE20754.1"/>
    </source>
</evidence>
<evidence type="ECO:0000313" key="2">
    <source>
        <dbReference type="Proteomes" id="UP000297549"/>
    </source>
</evidence>
<protein>
    <submittedName>
        <fullName evidence="1">Uncharacterized protein</fullName>
    </submittedName>
</protein>
<dbReference type="Proteomes" id="UP000297549">
    <property type="component" value="Unassembled WGS sequence"/>
</dbReference>
<gene>
    <name evidence="1" type="ORF">E5K00_22500</name>
</gene>
<name>A0A4Z0PU17_9BACT</name>
<dbReference type="EMBL" id="SRLC01000003">
    <property type="protein sequence ID" value="TGE20754.1"/>
    <property type="molecule type" value="Genomic_DNA"/>
</dbReference>
<dbReference type="AlphaFoldDB" id="A0A4Z0PU17"/>
<reference evidence="1 2" key="1">
    <citation type="submission" date="2019-04" db="EMBL/GenBank/DDBJ databases">
        <authorList>
            <person name="Feng G."/>
            <person name="Zhang J."/>
            <person name="Zhu H."/>
        </authorList>
    </citation>
    <scope>NUCLEOTIDE SEQUENCE [LARGE SCALE GENOMIC DNA]</scope>
    <source>
        <strain evidence="1 2">JCM 31653</strain>
    </source>
</reference>
<keyword evidence="2" id="KW-1185">Reference proteome</keyword>
<organism evidence="1 2">
    <name type="scientific">Hymenobacter aquaticus</name>
    <dbReference type="NCBI Taxonomy" id="1867101"/>
    <lineage>
        <taxon>Bacteria</taxon>
        <taxon>Pseudomonadati</taxon>
        <taxon>Bacteroidota</taxon>
        <taxon>Cytophagia</taxon>
        <taxon>Cytophagales</taxon>
        <taxon>Hymenobacteraceae</taxon>
        <taxon>Hymenobacter</taxon>
    </lineage>
</organism>
<comment type="caution">
    <text evidence="1">The sequence shown here is derived from an EMBL/GenBank/DDBJ whole genome shotgun (WGS) entry which is preliminary data.</text>
</comment>
<sequence>MSRPIIRVSESALLRVPINHVFPRLLSPATQAKWDFCYSGGLLISQPKGQLLYEKVRQAPDLTSGSCLRIFRVLYLGRVQQKYSLAAHYGMTIFTQTLYIEFRGLSALFSRFIETRVRQRLYQNIATLKCDLEDAAVLPQDFIQSQAA</sequence>
<proteinExistence type="predicted"/>
<dbReference type="RefSeq" id="WP_135465553.1">
    <property type="nucleotide sequence ID" value="NZ_SRLC01000003.1"/>
</dbReference>
<accession>A0A4Z0PU17</accession>